<dbReference type="Proteomes" id="UP001470230">
    <property type="component" value="Unassembled WGS sequence"/>
</dbReference>
<keyword evidence="1" id="KW-0175">Coiled coil</keyword>
<name>A0ABR2HJA5_9EUKA</name>
<accession>A0ABR2HJA5</accession>
<reference evidence="4 5" key="1">
    <citation type="submission" date="2024-04" db="EMBL/GenBank/DDBJ databases">
        <title>Tritrichomonas musculus Genome.</title>
        <authorList>
            <person name="Alves-Ferreira E."/>
            <person name="Grigg M."/>
            <person name="Lorenzi H."/>
            <person name="Galac M."/>
        </authorList>
    </citation>
    <scope>NUCLEOTIDE SEQUENCE [LARGE SCALE GENOMIC DNA]</scope>
    <source>
        <strain evidence="4 5">EAF2021</strain>
    </source>
</reference>
<comment type="caution">
    <text evidence="4">The sequence shown here is derived from an EMBL/GenBank/DDBJ whole genome shotgun (WGS) entry which is preliminary data.</text>
</comment>
<organism evidence="4 5">
    <name type="scientific">Tritrichomonas musculus</name>
    <dbReference type="NCBI Taxonomy" id="1915356"/>
    <lineage>
        <taxon>Eukaryota</taxon>
        <taxon>Metamonada</taxon>
        <taxon>Parabasalia</taxon>
        <taxon>Tritrichomonadida</taxon>
        <taxon>Tritrichomonadidae</taxon>
        <taxon>Tritrichomonas</taxon>
    </lineage>
</organism>
<protein>
    <recommendedName>
        <fullName evidence="3">Synapsin ATP-binding domain-containing protein</fullName>
    </recommendedName>
</protein>
<dbReference type="Gene3D" id="3.40.50.20">
    <property type="match status" value="1"/>
</dbReference>
<dbReference type="PANTHER" id="PTHR10841:SF17">
    <property type="entry name" value="SYNAPSIN"/>
    <property type="match status" value="1"/>
</dbReference>
<dbReference type="InterPro" id="IPR016185">
    <property type="entry name" value="PreATP-grasp_dom_sf"/>
</dbReference>
<evidence type="ECO:0000259" key="3">
    <source>
        <dbReference type="Pfam" id="PF02750"/>
    </source>
</evidence>
<dbReference type="InterPro" id="IPR020898">
    <property type="entry name" value="Synapsin_ATP-bd_dom"/>
</dbReference>
<keyword evidence="5" id="KW-1185">Reference proteome</keyword>
<feature type="coiled-coil region" evidence="1">
    <location>
        <begin position="346"/>
        <end position="380"/>
    </location>
</feature>
<gene>
    <name evidence="4" type="ORF">M9Y10_019001</name>
</gene>
<dbReference type="InterPro" id="IPR013815">
    <property type="entry name" value="ATP_grasp_subdomain_1"/>
</dbReference>
<dbReference type="PANTHER" id="PTHR10841">
    <property type="entry name" value="SYNAPSIN"/>
    <property type="match status" value="1"/>
</dbReference>
<dbReference type="SUPFAM" id="SSF52440">
    <property type="entry name" value="PreATP-grasp domain"/>
    <property type="match status" value="1"/>
</dbReference>
<dbReference type="Gene3D" id="3.30.470.20">
    <property type="entry name" value="ATP-grasp fold, B domain"/>
    <property type="match status" value="1"/>
</dbReference>
<proteinExistence type="predicted"/>
<evidence type="ECO:0000256" key="2">
    <source>
        <dbReference type="SAM" id="Phobius"/>
    </source>
</evidence>
<sequence length="421" mass="48801">MTEKKLPILLVIGNPEENWYDICKEYSDKFTVEQATWEEIALSSFSDKDTATIALGPSNRANCPHQKTTRYNVCPTLVLIRMFSRYVGHRLGHVPDYRNILYGIYHSNTPMINGFGAVMAELEKPIMYGRLRAIRDKVGEDIFPLIKQYYYPEYIQIATPPPEPFVLKVGFPHAGFGKVRIHNRDELEDIKSIIALSNNYCAAEPLIDTDYELRIVFIAPDYYRVHKRSSINWKVNFGMMAEREDTEMNPRWKRWVDLIYQTYPDMLSFDIDALVDKQGKEYILEVNGSAQGFAPEHGSEDLIHFKELVIRKLESLTNTKILEKRSPVPLPFEIQDENSSINNNISSTDKEQIEQKEVEIVNLKNKVEDLEKELEDLAKFCSQPNTVYISKPRRQYQIAFLICLILLISLLVFNALPIIRH</sequence>
<feature type="transmembrane region" description="Helical" evidence="2">
    <location>
        <begin position="398"/>
        <end position="419"/>
    </location>
</feature>
<keyword evidence="2" id="KW-1133">Transmembrane helix</keyword>
<feature type="domain" description="Synapsin ATP-binding" evidence="3">
    <location>
        <begin position="118"/>
        <end position="314"/>
    </location>
</feature>
<evidence type="ECO:0000256" key="1">
    <source>
        <dbReference type="SAM" id="Coils"/>
    </source>
</evidence>
<dbReference type="Gene3D" id="3.30.1490.20">
    <property type="entry name" value="ATP-grasp fold, A domain"/>
    <property type="match status" value="1"/>
</dbReference>
<keyword evidence="2" id="KW-0812">Transmembrane</keyword>
<evidence type="ECO:0000313" key="5">
    <source>
        <dbReference type="Proteomes" id="UP001470230"/>
    </source>
</evidence>
<dbReference type="SUPFAM" id="SSF56059">
    <property type="entry name" value="Glutathione synthetase ATP-binding domain-like"/>
    <property type="match status" value="1"/>
</dbReference>
<evidence type="ECO:0000313" key="4">
    <source>
        <dbReference type="EMBL" id="KAK8847950.1"/>
    </source>
</evidence>
<dbReference type="Pfam" id="PF02750">
    <property type="entry name" value="Synapsin_C"/>
    <property type="match status" value="1"/>
</dbReference>
<dbReference type="EMBL" id="JAPFFF010000027">
    <property type="protein sequence ID" value="KAK8847950.1"/>
    <property type="molecule type" value="Genomic_DNA"/>
</dbReference>
<keyword evidence="2" id="KW-0472">Membrane</keyword>